<evidence type="ECO:0000256" key="3">
    <source>
        <dbReference type="ARBA" id="ARBA00022691"/>
    </source>
</evidence>
<sequence>MNSYFDFSLKAMPLEQALHWGRDYLAGLGVEEPEREALLLLSAALNVEPMMLRLADKRQDVATEVYFQYLKRRGQKEPFAYITGYKGFWSLNFKVNPSTLIPRPETELLIETVLKKIPHREEPLRVLDIGTGTGCILLSVLSEYCRATGLGTDISEAVIALATENAHINHLHARSRFMVTEGVREITENFDVVFSNPPYIPTKDIVHLMPDVRLYEPMTALDGGDEGMDMYKNLFLGLKNIVKPEGIGFFEIGVGQECQVITLAEKSGWQIMDVVDDLSGIPRVISFQHQRKGD</sequence>
<protein>
    <recommendedName>
        <fullName evidence="5">Release factor glutamine methyltransferase</fullName>
        <shortName evidence="5">RF MTase</shortName>
        <ecNumber evidence="5">2.1.1.297</ecNumber>
    </recommendedName>
    <alternativeName>
        <fullName evidence="5">N5-glutamine methyltransferase PrmC</fullName>
    </alternativeName>
    <alternativeName>
        <fullName evidence="5">Protein-(glutamine-N5) MTase PrmC</fullName>
    </alternativeName>
    <alternativeName>
        <fullName evidence="5">Protein-glutamine N-methyltransferase PrmC</fullName>
    </alternativeName>
</protein>
<dbReference type="InterPro" id="IPR029063">
    <property type="entry name" value="SAM-dependent_MTases_sf"/>
</dbReference>
<organism evidence="8 9">
    <name type="scientific">Entomobacter blattae</name>
    <dbReference type="NCBI Taxonomy" id="2762277"/>
    <lineage>
        <taxon>Bacteria</taxon>
        <taxon>Pseudomonadati</taxon>
        <taxon>Pseudomonadota</taxon>
        <taxon>Alphaproteobacteria</taxon>
        <taxon>Acetobacterales</taxon>
        <taxon>Acetobacteraceae</taxon>
        <taxon>Entomobacter</taxon>
    </lineage>
</organism>
<dbReference type="PANTHER" id="PTHR18895:SF74">
    <property type="entry name" value="MTRF1L RELEASE FACTOR GLUTAMINE METHYLTRANSFERASE"/>
    <property type="match status" value="1"/>
</dbReference>
<dbReference type="InterPro" id="IPR002052">
    <property type="entry name" value="DNA_methylase_N6_adenine_CS"/>
</dbReference>
<proteinExistence type="inferred from homology"/>
<dbReference type="RefSeq" id="WP_203413317.1">
    <property type="nucleotide sequence ID" value="NZ_CP060244.1"/>
</dbReference>
<dbReference type="InterPro" id="IPR004556">
    <property type="entry name" value="HemK-like"/>
</dbReference>
<evidence type="ECO:0000259" key="7">
    <source>
        <dbReference type="Pfam" id="PF17827"/>
    </source>
</evidence>
<dbReference type="EMBL" id="CP060244">
    <property type="protein sequence ID" value="QNT79128.1"/>
    <property type="molecule type" value="Genomic_DNA"/>
</dbReference>
<evidence type="ECO:0000256" key="2">
    <source>
        <dbReference type="ARBA" id="ARBA00022679"/>
    </source>
</evidence>
<dbReference type="InterPro" id="IPR050320">
    <property type="entry name" value="N5-glutamine_MTase"/>
</dbReference>
<comment type="function">
    <text evidence="5">Methylates the class 1 translation termination release factors RF1/PrfA and RF2/PrfB on the glutamine residue of the universally conserved GGQ motif.</text>
</comment>
<feature type="binding site" evidence="5">
    <location>
        <begin position="196"/>
        <end position="199"/>
    </location>
    <ligand>
        <name>substrate</name>
    </ligand>
</feature>
<dbReference type="Gene3D" id="1.10.8.10">
    <property type="entry name" value="DNA helicase RuvA subunit, C-terminal domain"/>
    <property type="match status" value="1"/>
</dbReference>
<feature type="binding site" evidence="5">
    <location>
        <position position="153"/>
    </location>
    <ligand>
        <name>S-adenosyl-L-methionine</name>
        <dbReference type="ChEBI" id="CHEBI:59789"/>
    </ligand>
</feature>
<comment type="similarity">
    <text evidence="5">Belongs to the protein N5-glutamine methyltransferase family. PrmC subfamily.</text>
</comment>
<evidence type="ECO:0000313" key="8">
    <source>
        <dbReference type="EMBL" id="QNT79128.1"/>
    </source>
</evidence>
<dbReference type="Gene3D" id="3.40.50.150">
    <property type="entry name" value="Vaccinia Virus protein VP39"/>
    <property type="match status" value="1"/>
</dbReference>
<dbReference type="NCBIfam" id="TIGR00536">
    <property type="entry name" value="hemK_fam"/>
    <property type="match status" value="1"/>
</dbReference>
<evidence type="ECO:0000256" key="4">
    <source>
        <dbReference type="ARBA" id="ARBA00048391"/>
    </source>
</evidence>
<dbReference type="InterPro" id="IPR007848">
    <property type="entry name" value="Small_mtfrase_dom"/>
</dbReference>
<comment type="catalytic activity">
    <reaction evidence="4 5">
        <text>L-glutaminyl-[peptide chain release factor] + S-adenosyl-L-methionine = N(5)-methyl-L-glutaminyl-[peptide chain release factor] + S-adenosyl-L-homocysteine + H(+)</text>
        <dbReference type="Rhea" id="RHEA:42896"/>
        <dbReference type="Rhea" id="RHEA-COMP:10271"/>
        <dbReference type="Rhea" id="RHEA-COMP:10272"/>
        <dbReference type="ChEBI" id="CHEBI:15378"/>
        <dbReference type="ChEBI" id="CHEBI:30011"/>
        <dbReference type="ChEBI" id="CHEBI:57856"/>
        <dbReference type="ChEBI" id="CHEBI:59789"/>
        <dbReference type="ChEBI" id="CHEBI:61891"/>
        <dbReference type="EC" id="2.1.1.297"/>
    </reaction>
</comment>
<feature type="domain" description="Release factor glutamine methyltransferase N-terminal" evidence="7">
    <location>
        <begin position="16"/>
        <end position="84"/>
    </location>
</feature>
<dbReference type="AlphaFoldDB" id="A0A7H1NTL8"/>
<dbReference type="PANTHER" id="PTHR18895">
    <property type="entry name" value="HEMK METHYLTRANSFERASE"/>
    <property type="match status" value="1"/>
</dbReference>
<dbReference type="Pfam" id="PF05175">
    <property type="entry name" value="MTS"/>
    <property type="match status" value="1"/>
</dbReference>
<dbReference type="GO" id="GO:0102559">
    <property type="term" value="F:peptide chain release factor N(5)-glutamine methyltransferase activity"/>
    <property type="evidence" value="ECO:0007669"/>
    <property type="project" value="UniProtKB-EC"/>
</dbReference>
<dbReference type="Pfam" id="PF17827">
    <property type="entry name" value="PrmC_N"/>
    <property type="match status" value="1"/>
</dbReference>
<gene>
    <name evidence="5 8" type="primary">prmC</name>
    <name evidence="8" type="ORF">JGUZn3_19150</name>
</gene>
<dbReference type="HAMAP" id="MF_02126">
    <property type="entry name" value="RF_methyltr_PrmC"/>
    <property type="match status" value="1"/>
</dbReference>
<comment type="caution">
    <text evidence="5">Lacks conserved residue(s) required for the propagation of feature annotation.</text>
</comment>
<evidence type="ECO:0000259" key="6">
    <source>
        <dbReference type="Pfam" id="PF05175"/>
    </source>
</evidence>
<dbReference type="CDD" id="cd02440">
    <property type="entry name" value="AdoMet_MTases"/>
    <property type="match status" value="1"/>
</dbReference>
<keyword evidence="2 5" id="KW-0808">Transferase</keyword>
<dbReference type="SUPFAM" id="SSF53335">
    <property type="entry name" value="S-adenosyl-L-methionine-dependent methyltransferases"/>
    <property type="match status" value="1"/>
</dbReference>
<feature type="binding site" evidence="5">
    <location>
        <begin position="130"/>
        <end position="134"/>
    </location>
    <ligand>
        <name>S-adenosyl-L-methionine</name>
        <dbReference type="ChEBI" id="CHEBI:59789"/>
    </ligand>
</feature>
<dbReference type="PROSITE" id="PS00092">
    <property type="entry name" value="N6_MTASE"/>
    <property type="match status" value="1"/>
</dbReference>
<feature type="binding site" evidence="5">
    <location>
        <position position="196"/>
    </location>
    <ligand>
        <name>S-adenosyl-L-methionine</name>
        <dbReference type="ChEBI" id="CHEBI:59789"/>
    </ligand>
</feature>
<keyword evidence="9" id="KW-1185">Reference proteome</keyword>
<dbReference type="NCBIfam" id="TIGR03534">
    <property type="entry name" value="RF_mod_PrmC"/>
    <property type="match status" value="1"/>
</dbReference>
<accession>A0A7H1NTL8</accession>
<dbReference type="InterPro" id="IPR019874">
    <property type="entry name" value="RF_methyltr_PrmC"/>
</dbReference>
<reference evidence="8 9" key="1">
    <citation type="submission" date="2020-08" db="EMBL/GenBank/DDBJ databases">
        <title>Complete genome sequence of Entomobacter blattae G55GP.</title>
        <authorList>
            <person name="Poehlein A."/>
            <person name="Guzman J."/>
            <person name="Daniel R."/>
            <person name="Vilcinskas A."/>
        </authorList>
    </citation>
    <scope>NUCLEOTIDE SEQUENCE [LARGE SCALE GENOMIC DNA]</scope>
    <source>
        <strain evidence="8 9">G55GP</strain>
    </source>
</reference>
<evidence type="ECO:0000256" key="5">
    <source>
        <dbReference type="HAMAP-Rule" id="MF_02126"/>
    </source>
</evidence>
<keyword evidence="3 5" id="KW-0949">S-adenosyl-L-methionine</keyword>
<dbReference type="EC" id="2.1.1.297" evidence="5"/>
<dbReference type="Proteomes" id="UP000516349">
    <property type="component" value="Chromosome"/>
</dbReference>
<dbReference type="InterPro" id="IPR040758">
    <property type="entry name" value="PrmC_N"/>
</dbReference>
<evidence type="ECO:0000313" key="9">
    <source>
        <dbReference type="Proteomes" id="UP000516349"/>
    </source>
</evidence>
<evidence type="ECO:0000256" key="1">
    <source>
        <dbReference type="ARBA" id="ARBA00022603"/>
    </source>
</evidence>
<feature type="domain" description="Methyltransferase small" evidence="6">
    <location>
        <begin position="106"/>
        <end position="202"/>
    </location>
</feature>
<name>A0A7H1NTL8_9PROT</name>
<dbReference type="GO" id="GO:0003676">
    <property type="term" value="F:nucleic acid binding"/>
    <property type="evidence" value="ECO:0007669"/>
    <property type="project" value="InterPro"/>
</dbReference>
<dbReference type="KEGG" id="ebla:JGUZn3_19150"/>
<dbReference type="GO" id="GO:0032259">
    <property type="term" value="P:methylation"/>
    <property type="evidence" value="ECO:0007669"/>
    <property type="project" value="UniProtKB-KW"/>
</dbReference>
<keyword evidence="1 5" id="KW-0489">Methyltransferase</keyword>